<dbReference type="Proteomes" id="UP001217089">
    <property type="component" value="Unassembled WGS sequence"/>
</dbReference>
<accession>A0ABQ9EZW6</accession>
<keyword evidence="2" id="KW-0175">Coiled coil</keyword>
<evidence type="ECO:0008006" key="5">
    <source>
        <dbReference type="Google" id="ProtNLM"/>
    </source>
</evidence>
<gene>
    <name evidence="3" type="ORF">KUTeg_013722</name>
</gene>
<dbReference type="InterPro" id="IPR029018">
    <property type="entry name" value="Hex-like_dom2"/>
</dbReference>
<organism evidence="3 4">
    <name type="scientific">Tegillarca granosa</name>
    <name type="common">Malaysian cockle</name>
    <name type="synonym">Anadara granosa</name>
    <dbReference type="NCBI Taxonomy" id="220873"/>
    <lineage>
        <taxon>Eukaryota</taxon>
        <taxon>Metazoa</taxon>
        <taxon>Spiralia</taxon>
        <taxon>Lophotrochozoa</taxon>
        <taxon>Mollusca</taxon>
        <taxon>Bivalvia</taxon>
        <taxon>Autobranchia</taxon>
        <taxon>Pteriomorphia</taxon>
        <taxon>Arcoida</taxon>
        <taxon>Arcoidea</taxon>
        <taxon>Arcidae</taxon>
        <taxon>Tegillarca</taxon>
    </lineage>
</organism>
<keyword evidence="4" id="KW-1185">Reference proteome</keyword>
<proteinExistence type="predicted"/>
<evidence type="ECO:0000256" key="2">
    <source>
        <dbReference type="SAM" id="Coils"/>
    </source>
</evidence>
<comment type="caution">
    <text evidence="3">The sequence shown here is derived from an EMBL/GenBank/DDBJ whole genome shotgun (WGS) entry which is preliminary data.</text>
</comment>
<sequence length="579" mass="65274">MIVDIYTTLSDVSVPHVLCHVNTRLCPGRGLYKLTITHNQIKAICSDKESVFSAIATIYQLLKLYREEDQISIPILLVDDWPDLYYRGVLLDLSQGRLPVLDSLKHTVDTLSLLKINLIHLFYRFSVAKTQEWQLPYTKSDIMDLEEYCLERGIQLVPVIEVAPPVQYEDIDDLYNVFQDFVSCFPDAEFLSLGPRLSSFMLSNEDDVLDVTDAVKLLPVLSNHTLQLCGYPLHDLDSTLLQQLPPNIVINEYGIKADHDFKRFCRPLCDQGISFCICPGTAAWNSIAGCPEAAINNIYHAVKGGVSQGAIGVICCNWSGKGHLTHQPFSWTGYLVSAGLGWNSNCRPDYLFGNVGILLNEHVFQDKSVVGHAIVIDGTKMLTWNFFGEKGNEANAHSIPDEHGSTLFQFFGNPDSVNLSFYGTNCMQRTSKHIKRCQQELEKTEMKCKQSNQIVSELHLSCDLMLYALRYVWIKFAINVSEEVHVQCVRICRSLMLSGKNPSGLAGFSTINLGIANLPATVKTDLANRLLEMLEQYKLVWCERYVQVTGIQDSLHIFTSLLKHLLPNQETEELIHPQH</sequence>
<dbReference type="InterPro" id="IPR025705">
    <property type="entry name" value="Beta_hexosaminidase_sua/sub"/>
</dbReference>
<dbReference type="PANTHER" id="PTHR22600">
    <property type="entry name" value="BETA-HEXOSAMINIDASE"/>
    <property type="match status" value="1"/>
</dbReference>
<reference evidence="3 4" key="1">
    <citation type="submission" date="2022-12" db="EMBL/GenBank/DDBJ databases">
        <title>Chromosome-level genome of Tegillarca granosa.</title>
        <authorList>
            <person name="Kim J."/>
        </authorList>
    </citation>
    <scope>NUCLEOTIDE SEQUENCE [LARGE SCALE GENOMIC DNA]</scope>
    <source>
        <strain evidence="3">Teg-2019</strain>
        <tissue evidence="3">Adductor muscle</tissue>
    </source>
</reference>
<dbReference type="EMBL" id="JARBDR010000657">
    <property type="protein sequence ID" value="KAJ8308848.1"/>
    <property type="molecule type" value="Genomic_DNA"/>
</dbReference>
<feature type="coiled-coil region" evidence="2">
    <location>
        <begin position="427"/>
        <end position="454"/>
    </location>
</feature>
<keyword evidence="1" id="KW-0378">Hydrolase</keyword>
<dbReference type="SUPFAM" id="SSF55545">
    <property type="entry name" value="beta-N-acetylhexosaminidase-like domain"/>
    <property type="match status" value="1"/>
</dbReference>
<dbReference type="Gene3D" id="3.30.379.10">
    <property type="entry name" value="Chitobiase/beta-hexosaminidase domain 2-like"/>
    <property type="match status" value="1"/>
</dbReference>
<protein>
    <recommendedName>
        <fullName evidence="5">Beta-N-acetylhexosaminidase</fullName>
    </recommendedName>
</protein>
<dbReference type="PANTHER" id="PTHR22600:SF21">
    <property type="entry name" value="BETA-HEXOSAMINIDASE A"/>
    <property type="match status" value="1"/>
</dbReference>
<dbReference type="InterPro" id="IPR017853">
    <property type="entry name" value="GH"/>
</dbReference>
<dbReference type="Gene3D" id="3.20.20.80">
    <property type="entry name" value="Glycosidases"/>
    <property type="match status" value="2"/>
</dbReference>
<dbReference type="SUPFAM" id="SSF51445">
    <property type="entry name" value="(Trans)glycosidases"/>
    <property type="match status" value="1"/>
</dbReference>
<evidence type="ECO:0000313" key="3">
    <source>
        <dbReference type="EMBL" id="KAJ8308848.1"/>
    </source>
</evidence>
<evidence type="ECO:0000313" key="4">
    <source>
        <dbReference type="Proteomes" id="UP001217089"/>
    </source>
</evidence>
<evidence type="ECO:0000256" key="1">
    <source>
        <dbReference type="ARBA" id="ARBA00022801"/>
    </source>
</evidence>
<name>A0ABQ9EZW6_TEGGR</name>